<evidence type="ECO:0000313" key="1">
    <source>
        <dbReference type="EMBL" id="ABE31342.1"/>
    </source>
</evidence>
<gene>
    <name evidence="1" type="ORF">Bxe_A1613</name>
</gene>
<sequence>MLYCPGNRGDFPMQFSPRGEPYVTAYWLAPEAGAAAEAAASEAAAPASEAADVAEAAASLAAAAAPEAAAAESEAAAAGAEAAAASLAGAAAWSLLLLHAASATAANRDATRRDFFMITSFYGLKVSNSAK</sequence>
<reference evidence="1 2" key="1">
    <citation type="journal article" date="2006" name="Proc. Natl. Acad. Sci. U.S.A.">
        <title>Burkholderia xenovorans LB400 harbors a multi-replicon, 9.73-Mbp genome shaped for versatility.</title>
        <authorList>
            <person name="Chain P.S."/>
            <person name="Denef V.J."/>
            <person name="Konstantinidis K.T."/>
            <person name="Vergez L.M."/>
            <person name="Agullo L."/>
            <person name="Reyes V.L."/>
            <person name="Hauser L."/>
            <person name="Cordova M."/>
            <person name="Gomez L."/>
            <person name="Gonzalez M."/>
            <person name="Land M."/>
            <person name="Lao V."/>
            <person name="Larimer F."/>
            <person name="LiPuma J.J."/>
            <person name="Mahenthiralingam E."/>
            <person name="Malfatti S.A."/>
            <person name="Marx C.J."/>
            <person name="Parnell J.J."/>
            <person name="Ramette A."/>
            <person name="Richardson P."/>
            <person name="Seeger M."/>
            <person name="Smith D."/>
            <person name="Spilker T."/>
            <person name="Sul W.J."/>
            <person name="Tsoi T.V."/>
            <person name="Ulrich L.E."/>
            <person name="Zhulin I.B."/>
            <person name="Tiedje J.M."/>
        </authorList>
    </citation>
    <scope>NUCLEOTIDE SEQUENCE [LARGE SCALE GENOMIC DNA]</scope>
    <source>
        <strain evidence="1 2">LB400</strain>
    </source>
</reference>
<dbReference type="AlphaFoldDB" id="Q13X47"/>
<dbReference type="KEGG" id="bxe:Bxe_A1613"/>
<proteinExistence type="predicted"/>
<evidence type="ECO:0000313" key="2">
    <source>
        <dbReference type="Proteomes" id="UP000001817"/>
    </source>
</evidence>
<name>Q13X47_PARXL</name>
<dbReference type="eggNOG" id="ENOG5032N8V">
    <property type="taxonomic scope" value="Bacteria"/>
</dbReference>
<accession>Q13X47</accession>
<keyword evidence="2" id="KW-1185">Reference proteome</keyword>
<dbReference type="Proteomes" id="UP000001817">
    <property type="component" value="Chromosome 1"/>
</dbReference>
<dbReference type="EMBL" id="CP000270">
    <property type="protein sequence ID" value="ABE31342.1"/>
    <property type="molecule type" value="Genomic_DNA"/>
</dbReference>
<organism evidence="1 2">
    <name type="scientific">Paraburkholderia xenovorans (strain LB400)</name>
    <dbReference type="NCBI Taxonomy" id="266265"/>
    <lineage>
        <taxon>Bacteria</taxon>
        <taxon>Pseudomonadati</taxon>
        <taxon>Pseudomonadota</taxon>
        <taxon>Betaproteobacteria</taxon>
        <taxon>Burkholderiales</taxon>
        <taxon>Burkholderiaceae</taxon>
        <taxon>Paraburkholderia</taxon>
    </lineage>
</organism>
<dbReference type="STRING" id="266265.Bxe_A1613"/>
<protein>
    <submittedName>
        <fullName evidence="1">Hypothetical, alanine-rich protein</fullName>
    </submittedName>
</protein>